<dbReference type="RefSeq" id="WP_076179051.1">
    <property type="nucleotide sequence ID" value="NZ_MKQP01000017.1"/>
</dbReference>
<dbReference type="Proteomes" id="UP000187465">
    <property type="component" value="Unassembled WGS sequence"/>
</dbReference>
<sequence length="155" mass="17653">MRKTDAQRGKAAAFKLREDEEELVLLWINAQSVYGDSMRYLIQKDIAENGIRNLQQFVPRSRDIESIKRQLMENNTNQSGLKPIELPSVENENKGNNNNNNFTVGSEIDKNKDSDSFIKDTNLSEPENTHSTNTEIENRPAGKTFSNEVISSYQS</sequence>
<organism evidence="2 3">
    <name type="scientific">Paenibacillus odorifer</name>
    <dbReference type="NCBI Taxonomy" id="189426"/>
    <lineage>
        <taxon>Bacteria</taxon>
        <taxon>Bacillati</taxon>
        <taxon>Bacillota</taxon>
        <taxon>Bacilli</taxon>
        <taxon>Bacillales</taxon>
        <taxon>Paenibacillaceae</taxon>
        <taxon>Paenibacillus</taxon>
    </lineage>
</organism>
<reference evidence="2 3" key="1">
    <citation type="submission" date="2016-10" db="EMBL/GenBank/DDBJ databases">
        <title>Paenibacillus species isolates.</title>
        <authorList>
            <person name="Beno S.M."/>
        </authorList>
    </citation>
    <scope>NUCLEOTIDE SEQUENCE [LARGE SCALE GENOMIC DNA]</scope>
    <source>
        <strain evidence="2 3">FSL H7-0604</strain>
    </source>
</reference>
<accession>A0A1R0XBZ3</accession>
<feature type="compositionally biased region" description="Polar residues" evidence="1">
    <location>
        <begin position="144"/>
        <end position="155"/>
    </location>
</feature>
<name>A0A1R0XBZ3_9BACL</name>
<evidence type="ECO:0000256" key="1">
    <source>
        <dbReference type="SAM" id="MobiDB-lite"/>
    </source>
</evidence>
<evidence type="ECO:0000313" key="3">
    <source>
        <dbReference type="Proteomes" id="UP000187465"/>
    </source>
</evidence>
<feature type="compositionally biased region" description="Basic and acidic residues" evidence="1">
    <location>
        <begin position="107"/>
        <end position="118"/>
    </location>
</feature>
<feature type="compositionally biased region" description="Polar residues" evidence="1">
    <location>
        <begin position="119"/>
        <end position="135"/>
    </location>
</feature>
<dbReference type="EMBL" id="MKQP01000017">
    <property type="protein sequence ID" value="OMD32576.1"/>
    <property type="molecule type" value="Genomic_DNA"/>
</dbReference>
<comment type="caution">
    <text evidence="2">The sequence shown here is derived from an EMBL/GenBank/DDBJ whole genome shotgun (WGS) entry which is preliminary data.</text>
</comment>
<proteinExistence type="predicted"/>
<feature type="region of interest" description="Disordered" evidence="1">
    <location>
        <begin position="72"/>
        <end position="155"/>
    </location>
</feature>
<gene>
    <name evidence="2" type="ORF">BJP51_15870</name>
</gene>
<evidence type="ECO:0000313" key="2">
    <source>
        <dbReference type="EMBL" id="OMD32576.1"/>
    </source>
</evidence>
<dbReference type="AlphaFoldDB" id="A0A1R0XBZ3"/>
<protein>
    <submittedName>
        <fullName evidence="2">Uncharacterized protein</fullName>
    </submittedName>
</protein>